<feature type="transmembrane region" description="Helical" evidence="10">
    <location>
        <begin position="431"/>
        <end position="454"/>
    </location>
</feature>
<feature type="coiled-coil region" evidence="11">
    <location>
        <begin position="281"/>
        <end position="312"/>
    </location>
</feature>
<feature type="transmembrane region" description="Helical" evidence="10">
    <location>
        <begin position="543"/>
        <end position="569"/>
    </location>
</feature>
<dbReference type="GO" id="GO:0007035">
    <property type="term" value="P:vacuolar acidification"/>
    <property type="evidence" value="ECO:0007669"/>
    <property type="project" value="TreeGrafter"/>
</dbReference>
<feature type="transmembrane region" description="Helical" evidence="10">
    <location>
        <begin position="388"/>
        <end position="419"/>
    </location>
</feature>
<comment type="caution">
    <text evidence="12">The sequence shown here is derived from an EMBL/GenBank/DDBJ whole genome shotgun (WGS) entry which is preliminary data.</text>
</comment>
<keyword evidence="3 10" id="KW-0813">Transport</keyword>
<dbReference type="Gene3D" id="3.30.70.2170">
    <property type="match status" value="1"/>
</dbReference>
<comment type="function">
    <text evidence="8">Component of the A-type ATP synthase that produces ATP from ADP in the presence of a proton gradient across the membrane.</text>
</comment>
<comment type="similarity">
    <text evidence="2 10">Belongs to the V-ATPase 116 kDa subunit family.</text>
</comment>
<reference evidence="12 13" key="2">
    <citation type="submission" date="2008-11" db="EMBL/GenBank/DDBJ databases">
        <title>Draft genome sequence of Methanobrevibacter smithii (DSM 2375).</title>
        <authorList>
            <person name="Sudarsanam P."/>
            <person name="Ley R."/>
            <person name="Guruge J."/>
            <person name="Turnbaugh P.J."/>
            <person name="Mahowald M."/>
            <person name="Liep D."/>
            <person name="Gordon J."/>
        </authorList>
    </citation>
    <scope>NUCLEOTIDE SEQUENCE [LARGE SCALE GENOMIC DNA]</scope>
    <source>
        <strain evidence="12 13">DSM 2375</strain>
    </source>
</reference>
<evidence type="ECO:0000256" key="8">
    <source>
        <dbReference type="ARBA" id="ARBA00059506"/>
    </source>
</evidence>
<dbReference type="PANTHER" id="PTHR11629:SF63">
    <property type="entry name" value="V-TYPE PROTON ATPASE SUBUNIT A"/>
    <property type="match status" value="1"/>
</dbReference>
<dbReference type="GO" id="GO:0033179">
    <property type="term" value="C:proton-transporting V-type ATPase, V0 domain"/>
    <property type="evidence" value="ECO:0007669"/>
    <property type="project" value="InterPro"/>
</dbReference>
<dbReference type="GO" id="GO:0046961">
    <property type="term" value="F:proton-transporting ATPase activity, rotational mechanism"/>
    <property type="evidence" value="ECO:0007669"/>
    <property type="project" value="InterPro"/>
</dbReference>
<evidence type="ECO:0000256" key="1">
    <source>
        <dbReference type="ARBA" id="ARBA00004141"/>
    </source>
</evidence>
<keyword evidence="5 10" id="KW-1133">Transmembrane helix</keyword>
<keyword evidence="4 10" id="KW-0812">Transmembrane</keyword>
<reference evidence="12 13" key="1">
    <citation type="submission" date="2008-10" db="EMBL/GenBank/DDBJ databases">
        <authorList>
            <person name="Fulton L."/>
            <person name="Clifton S."/>
            <person name="Fulton B."/>
            <person name="Xu J."/>
            <person name="Minx P."/>
            <person name="Pepin K.H."/>
            <person name="Johnson M."/>
            <person name="Bhonagiri V."/>
            <person name="Nash W.E."/>
            <person name="Mardis E.R."/>
            <person name="Wilson R.K."/>
        </authorList>
    </citation>
    <scope>NUCLEOTIDE SEQUENCE [LARGE SCALE GENOMIC DNA]</scope>
    <source>
        <strain evidence="12 13">DSM 2375</strain>
    </source>
</reference>
<dbReference type="Proteomes" id="UP000003489">
    <property type="component" value="Unassembled WGS sequence"/>
</dbReference>
<dbReference type="PATRIC" id="fig|483214.13.peg.1586"/>
<protein>
    <recommendedName>
        <fullName evidence="9 10">A-type ATP synthase subunit I</fullName>
    </recommendedName>
</protein>
<evidence type="ECO:0000256" key="6">
    <source>
        <dbReference type="ARBA" id="ARBA00023065"/>
    </source>
</evidence>
<dbReference type="HOGENOM" id="CLU_025558_1_0_2"/>
<dbReference type="PANTHER" id="PTHR11629">
    <property type="entry name" value="VACUOLAR PROTON ATPASES"/>
    <property type="match status" value="1"/>
</dbReference>
<dbReference type="GO" id="GO:0016471">
    <property type="term" value="C:vacuolar proton-transporting V-type ATPase complex"/>
    <property type="evidence" value="ECO:0007669"/>
    <property type="project" value="TreeGrafter"/>
</dbReference>
<dbReference type="InterPro" id="IPR002490">
    <property type="entry name" value="V-ATPase_116kDa_su"/>
</dbReference>
<evidence type="ECO:0000313" key="12">
    <source>
        <dbReference type="EMBL" id="EEE42731.1"/>
    </source>
</evidence>
<evidence type="ECO:0000256" key="10">
    <source>
        <dbReference type="RuleBase" id="RU361189"/>
    </source>
</evidence>
<keyword evidence="11" id="KW-0175">Coiled coil</keyword>
<evidence type="ECO:0000256" key="2">
    <source>
        <dbReference type="ARBA" id="ARBA00009904"/>
    </source>
</evidence>
<evidence type="ECO:0000256" key="5">
    <source>
        <dbReference type="ARBA" id="ARBA00022989"/>
    </source>
</evidence>
<comment type="subcellular location">
    <subcellularLocation>
        <location evidence="1">Membrane</location>
        <topology evidence="1">Multi-pass membrane protein</topology>
    </subcellularLocation>
</comment>
<evidence type="ECO:0000256" key="7">
    <source>
        <dbReference type="ARBA" id="ARBA00023136"/>
    </source>
</evidence>
<dbReference type="EMBL" id="ABYW01000018">
    <property type="protein sequence ID" value="EEE42731.1"/>
    <property type="molecule type" value="Genomic_DNA"/>
</dbReference>
<dbReference type="AlphaFoldDB" id="B9AGZ1"/>
<dbReference type="Gene3D" id="3.30.70.2750">
    <property type="match status" value="1"/>
</dbReference>
<evidence type="ECO:0000256" key="11">
    <source>
        <dbReference type="SAM" id="Coils"/>
    </source>
</evidence>
<feature type="transmembrane region" description="Helical" evidence="10">
    <location>
        <begin position="581"/>
        <end position="602"/>
    </location>
</feature>
<dbReference type="Gene3D" id="1.20.1460.20">
    <property type="match status" value="1"/>
</dbReference>
<evidence type="ECO:0000256" key="4">
    <source>
        <dbReference type="ARBA" id="ARBA00022692"/>
    </source>
</evidence>
<evidence type="ECO:0000256" key="9">
    <source>
        <dbReference type="ARBA" id="ARBA00068671"/>
    </source>
</evidence>
<dbReference type="NCBIfam" id="NF004428">
    <property type="entry name" value="PRK05771.2-1"/>
    <property type="match status" value="1"/>
</dbReference>
<feature type="transmembrane region" description="Helical" evidence="10">
    <location>
        <begin position="515"/>
        <end position="537"/>
    </location>
</feature>
<dbReference type="Pfam" id="PF01496">
    <property type="entry name" value="V_ATPase_I"/>
    <property type="match status" value="1"/>
</dbReference>
<feature type="transmembrane region" description="Helical" evidence="10">
    <location>
        <begin position="482"/>
        <end position="503"/>
    </location>
</feature>
<dbReference type="GO" id="GO:0051117">
    <property type="term" value="F:ATPase binding"/>
    <property type="evidence" value="ECO:0007669"/>
    <property type="project" value="TreeGrafter"/>
</dbReference>
<evidence type="ECO:0000256" key="3">
    <source>
        <dbReference type="ARBA" id="ARBA00022448"/>
    </source>
</evidence>
<proteinExistence type="inferred from homology"/>
<keyword evidence="7 10" id="KW-0472">Membrane</keyword>
<feature type="transmembrane region" description="Helical" evidence="10">
    <location>
        <begin position="608"/>
        <end position="631"/>
    </location>
</feature>
<evidence type="ECO:0000313" key="13">
    <source>
        <dbReference type="Proteomes" id="UP000003489"/>
    </source>
</evidence>
<keyword evidence="6 10" id="KW-0406">Ion transport</keyword>
<gene>
    <name evidence="12" type="ORF">METSMIALI_01649</name>
</gene>
<name>B9AGZ1_METSM</name>
<accession>B9AGZ1</accession>
<sequence length="674" mass="74658">MFYSVRLMFKTARMRKIRIVTLDEYISPTVSALHEQGLVQINEISDSIQQDPELAELVTPSKASAFTGKLSSLLMKTSAISELLGNSLSEGHGIKDTIKSFISPEMPIQKEVGDLDTEALINKAEDLLAQVESETKVIEGKFSALDSETSVLTSNKSLAKRLYNLDMDLALLKDSKYTSITVGRINAESASEIESNLSKLTDELDVFIVPNDDKETANIIVVTLKEFGEDVYSTLRKFDFERVEVSNVEGTPQQIISSADSRLVTIESERNSAKSDLKAIAERWDDDILSLKEELENEKEKNEILAAFVQTKDTYMLEAWVPVKDTDKVEQLVEKSSDGHCTFELIDVEGTDDEDVPILQTNKGYVKPYEVLVDMYSPVRYNAIDPTFFVAVVFPFLFGYCLTDAFYGAIVAIIGVVLVRGMGKLNDTMKSFGYILTACGIWAIILGLLTNGLLGDFTQRMLNYKLPTVVPAVEAFVHPDTILIIAIAIGIIYTNIGFIIGAINNFRYGEIKEAIGSQLCWFVLEAGIIFLVLGFMMPAIGMIGYGIGAVLIIACLAMLIYANGAYGVMDVFGFMGDVLSYARLLALCLATGGIAMTVNILTNLCNDMIPVIGIVLAIFIFIFGHIANFLFQILGAFINSLRLHYVEFFSQFYMEGKNKFQAFKANRTFTKLKN</sequence>
<organism evidence="12 13">
    <name type="scientific">Methanobrevibacter smithii DSM 2375</name>
    <dbReference type="NCBI Taxonomy" id="483214"/>
    <lineage>
        <taxon>Archaea</taxon>
        <taxon>Methanobacteriati</taxon>
        <taxon>Methanobacteriota</taxon>
        <taxon>Methanomada group</taxon>
        <taxon>Methanobacteria</taxon>
        <taxon>Methanobacteriales</taxon>
        <taxon>Methanobacteriaceae</taxon>
        <taxon>Methanobrevibacter</taxon>
    </lineage>
</organism>